<evidence type="ECO:0000313" key="11">
    <source>
        <dbReference type="Proteomes" id="UP000002258"/>
    </source>
</evidence>
<dbReference type="InterPro" id="IPR045263">
    <property type="entry name" value="GLUT"/>
</dbReference>
<feature type="transmembrane region" description="Helical" evidence="8">
    <location>
        <begin position="21"/>
        <end position="40"/>
    </location>
</feature>
<accession>A3LNB8</accession>
<evidence type="ECO:0000256" key="3">
    <source>
        <dbReference type="ARBA" id="ARBA00022448"/>
    </source>
</evidence>
<organism evidence="10 11">
    <name type="scientific">Scheffersomyces stipitis (strain ATCC 58785 / CBS 6054 / NBRC 10063 / NRRL Y-11545)</name>
    <name type="common">Yeast</name>
    <name type="synonym">Pichia stipitis</name>
    <dbReference type="NCBI Taxonomy" id="322104"/>
    <lineage>
        <taxon>Eukaryota</taxon>
        <taxon>Fungi</taxon>
        <taxon>Dikarya</taxon>
        <taxon>Ascomycota</taxon>
        <taxon>Saccharomycotina</taxon>
        <taxon>Pichiomycetes</taxon>
        <taxon>Debaryomycetaceae</taxon>
        <taxon>Scheffersomyces</taxon>
    </lineage>
</organism>
<feature type="transmembrane region" description="Helical" evidence="8">
    <location>
        <begin position="300"/>
        <end position="319"/>
    </location>
</feature>
<evidence type="ECO:0000256" key="6">
    <source>
        <dbReference type="ARBA" id="ARBA00023136"/>
    </source>
</evidence>
<dbReference type="Proteomes" id="UP000002258">
    <property type="component" value="Chromosome 2"/>
</dbReference>
<feature type="transmembrane region" description="Helical" evidence="8">
    <location>
        <begin position="83"/>
        <end position="106"/>
    </location>
</feature>
<dbReference type="InterPro" id="IPR020846">
    <property type="entry name" value="MFS_dom"/>
</dbReference>
<feature type="transmembrane region" description="Helical" evidence="8">
    <location>
        <begin position="144"/>
        <end position="161"/>
    </location>
</feature>
<sequence length="502" mass="55221">MHGPTSVHNFLDKRHSVTFHLGWSTAIVCLGTLQFGYHLAELNAPVDILSCKFHKPGPQPSYKHTFWGHNDFKQCIPMSEEGIALITTMFTVGGLVSSSILGSTSISSTYGRKHTCQFNAICYFIGSTIMMLANSALMLNVGRFLNGIAAGSALIMSPILINELAPVNRRGLLGSLLQLAVTVGIFLAQVVSYFFSNDQQWRVIFAFAAGMGLLQFALLFSVSESPKWMVVQVGDHRSATDILHALRSDRTTVDYEINHWRQLSSRTNLTQSPSETSALLSGSSITTREFMFARKYRDQFLAIVVIMTSQQLVGMNAIVYYGVRILNNLFGNHSSGTDYVLVLSCSFSFCNVLSAIGISPFVDRIGRKTLLLSSILMCGICSLVIAVGIINHYDVAVVTACFGFIIGFSIGLGPIPFLMISELADHEVVGIAQSIGTCTNWIANILIAYSFPILQNTMGGSVFFIFVAISVIYLWATWFYVPETRNFKTPKDVWVAFTGTYL</sequence>
<gene>
    <name evidence="10" type="primary">YBR2</name>
    <name evidence="10" type="ORF">PICST_65135</name>
</gene>
<evidence type="ECO:0000256" key="4">
    <source>
        <dbReference type="ARBA" id="ARBA00022692"/>
    </source>
</evidence>
<feature type="transmembrane region" description="Helical" evidence="8">
    <location>
        <begin position="118"/>
        <end position="138"/>
    </location>
</feature>
<dbReference type="InterPro" id="IPR003663">
    <property type="entry name" value="Sugar/inositol_transpt"/>
</dbReference>
<feature type="transmembrane region" description="Helical" evidence="8">
    <location>
        <begin position="201"/>
        <end position="222"/>
    </location>
</feature>
<feature type="transmembrane region" description="Helical" evidence="8">
    <location>
        <begin position="463"/>
        <end position="481"/>
    </location>
</feature>
<dbReference type="EMBL" id="CP000496">
    <property type="protein sequence ID" value="ABN64830.2"/>
    <property type="molecule type" value="Genomic_DNA"/>
</dbReference>
<comment type="similarity">
    <text evidence="2 7">Belongs to the major facilitator superfamily. Sugar transporter (TC 2.A.1.1) family.</text>
</comment>
<dbReference type="RefSeq" id="XP_001382859.2">
    <property type="nucleotide sequence ID" value="XM_001382822.1"/>
</dbReference>
<keyword evidence="6 8" id="KW-0472">Membrane</keyword>
<dbReference type="OrthoDB" id="4540492at2759"/>
<comment type="subcellular location">
    <subcellularLocation>
        <location evidence="1">Membrane</location>
        <topology evidence="1">Multi-pass membrane protein</topology>
    </subcellularLocation>
</comment>
<dbReference type="STRING" id="322104.A3LNB8"/>
<feature type="transmembrane region" description="Helical" evidence="8">
    <location>
        <begin position="339"/>
        <end position="358"/>
    </location>
</feature>
<dbReference type="KEGG" id="pic:PICST_65135"/>
<evidence type="ECO:0000259" key="9">
    <source>
        <dbReference type="PROSITE" id="PS50850"/>
    </source>
</evidence>
<keyword evidence="4 8" id="KW-0812">Transmembrane</keyword>
<keyword evidence="5 8" id="KW-1133">Transmembrane helix</keyword>
<dbReference type="PROSITE" id="PS00217">
    <property type="entry name" value="SUGAR_TRANSPORT_2"/>
    <property type="match status" value="1"/>
</dbReference>
<feature type="domain" description="Major facilitator superfamily (MFS) profile" evidence="9">
    <location>
        <begin position="24"/>
        <end position="485"/>
    </location>
</feature>
<dbReference type="eggNOG" id="KOG0569">
    <property type="taxonomic scope" value="Eukaryota"/>
</dbReference>
<dbReference type="GO" id="GO:0015149">
    <property type="term" value="F:hexose transmembrane transporter activity"/>
    <property type="evidence" value="ECO:0007669"/>
    <property type="project" value="TreeGrafter"/>
</dbReference>
<dbReference type="PROSITE" id="PS00216">
    <property type="entry name" value="SUGAR_TRANSPORT_1"/>
    <property type="match status" value="1"/>
</dbReference>
<dbReference type="NCBIfam" id="TIGR00879">
    <property type="entry name" value="SP"/>
    <property type="match status" value="1"/>
</dbReference>
<dbReference type="InParanoid" id="A3LNB8"/>
<dbReference type="Pfam" id="PF00083">
    <property type="entry name" value="Sugar_tr"/>
    <property type="match status" value="1"/>
</dbReference>
<dbReference type="OMA" id="SYRWRWI"/>
<dbReference type="PANTHER" id="PTHR23503:SF8">
    <property type="entry name" value="FACILITATED GLUCOSE TRANSPORTER PROTEIN 1"/>
    <property type="match status" value="1"/>
</dbReference>
<evidence type="ECO:0000256" key="5">
    <source>
        <dbReference type="ARBA" id="ARBA00022989"/>
    </source>
</evidence>
<proteinExistence type="inferred from homology"/>
<evidence type="ECO:0000256" key="2">
    <source>
        <dbReference type="ARBA" id="ARBA00010992"/>
    </source>
</evidence>
<dbReference type="Gene3D" id="1.20.1250.20">
    <property type="entry name" value="MFS general substrate transporter like domains"/>
    <property type="match status" value="1"/>
</dbReference>
<feature type="transmembrane region" description="Helical" evidence="8">
    <location>
        <begin position="370"/>
        <end position="390"/>
    </location>
</feature>
<keyword evidence="3 7" id="KW-0813">Transport</keyword>
<evidence type="ECO:0000313" key="10">
    <source>
        <dbReference type="EMBL" id="ABN64830.2"/>
    </source>
</evidence>
<dbReference type="PANTHER" id="PTHR23503">
    <property type="entry name" value="SOLUTE CARRIER FAMILY 2"/>
    <property type="match status" value="1"/>
</dbReference>
<name>A3LNB8_PICST</name>
<dbReference type="PROSITE" id="PS50850">
    <property type="entry name" value="MFS"/>
    <property type="match status" value="1"/>
</dbReference>
<feature type="transmembrane region" description="Helical" evidence="8">
    <location>
        <begin position="431"/>
        <end position="451"/>
    </location>
</feature>
<feature type="transmembrane region" description="Helical" evidence="8">
    <location>
        <begin position="173"/>
        <end position="195"/>
    </location>
</feature>
<dbReference type="InterPro" id="IPR005828">
    <property type="entry name" value="MFS_sugar_transport-like"/>
</dbReference>
<evidence type="ECO:0000256" key="7">
    <source>
        <dbReference type="RuleBase" id="RU003346"/>
    </source>
</evidence>
<dbReference type="SUPFAM" id="SSF103473">
    <property type="entry name" value="MFS general substrate transporter"/>
    <property type="match status" value="1"/>
</dbReference>
<feature type="transmembrane region" description="Helical" evidence="8">
    <location>
        <begin position="396"/>
        <end position="419"/>
    </location>
</feature>
<protein>
    <submittedName>
        <fullName evidence="10">Hexose transporter of the major facilitator superfamily</fullName>
    </submittedName>
</protein>
<dbReference type="GeneID" id="4837002"/>
<reference evidence="10 11" key="1">
    <citation type="journal article" date="2007" name="Nat. Biotechnol.">
        <title>Genome sequence of the lignocellulose-bioconverting and xylose-fermenting yeast Pichia stipitis.</title>
        <authorList>
            <person name="Jeffries T.W."/>
            <person name="Grigoriev I.V."/>
            <person name="Grimwood J."/>
            <person name="Laplaza J.M."/>
            <person name="Aerts A."/>
            <person name="Salamov A."/>
            <person name="Schmutz J."/>
            <person name="Lindquist E."/>
            <person name="Dehal P."/>
            <person name="Shapiro H."/>
            <person name="Jin Y.S."/>
            <person name="Passoth V."/>
            <person name="Richardson P.M."/>
        </authorList>
    </citation>
    <scope>NUCLEOTIDE SEQUENCE [LARGE SCALE GENOMIC DNA]</scope>
    <source>
        <strain evidence="11">ATCC 58785 / CBS 6054 / NBRC 10063 / NRRL Y-11545</strain>
    </source>
</reference>
<dbReference type="HOGENOM" id="CLU_001265_30_5_1"/>
<dbReference type="GO" id="GO:0016020">
    <property type="term" value="C:membrane"/>
    <property type="evidence" value="ECO:0007669"/>
    <property type="project" value="UniProtKB-SubCell"/>
</dbReference>
<evidence type="ECO:0000256" key="1">
    <source>
        <dbReference type="ARBA" id="ARBA00004141"/>
    </source>
</evidence>
<dbReference type="InterPro" id="IPR036259">
    <property type="entry name" value="MFS_trans_sf"/>
</dbReference>
<keyword evidence="11" id="KW-1185">Reference proteome</keyword>
<dbReference type="PRINTS" id="PR00171">
    <property type="entry name" value="SUGRTRNSPORT"/>
</dbReference>
<dbReference type="AlphaFoldDB" id="A3LNB8"/>
<evidence type="ECO:0000256" key="8">
    <source>
        <dbReference type="SAM" id="Phobius"/>
    </source>
</evidence>
<dbReference type="InterPro" id="IPR005829">
    <property type="entry name" value="Sugar_transporter_CS"/>
</dbReference>